<name>A0ABT3DTH0_9XANT</name>
<evidence type="ECO:0000313" key="1">
    <source>
        <dbReference type="EMBL" id="MCW0398768.1"/>
    </source>
</evidence>
<gene>
    <name evidence="1" type="ORF">NB700_001324</name>
</gene>
<dbReference type="EMBL" id="JANFWR010000007">
    <property type="protein sequence ID" value="MCW0398768.1"/>
    <property type="molecule type" value="Genomic_DNA"/>
</dbReference>
<dbReference type="PROSITE" id="PS51257">
    <property type="entry name" value="PROKAR_LIPOPROTEIN"/>
    <property type="match status" value="1"/>
</dbReference>
<comment type="caution">
    <text evidence="1">The sequence shown here is derived from an EMBL/GenBank/DDBJ whole genome shotgun (WGS) entry which is preliminary data.</text>
</comment>
<protein>
    <recommendedName>
        <fullName evidence="3">Lipoprotein</fullName>
    </recommendedName>
</protein>
<accession>A0ABT3DTH0</accession>
<dbReference type="Proteomes" id="UP001320843">
    <property type="component" value="Unassembled WGS sequence"/>
</dbReference>
<evidence type="ECO:0000313" key="2">
    <source>
        <dbReference type="Proteomes" id="UP001320843"/>
    </source>
</evidence>
<reference evidence="1 2" key="1">
    <citation type="submission" date="2022-06" db="EMBL/GenBank/DDBJ databases">
        <title>Dynamics of rice microbiomes reveals core vertical transmitted seed endophytes.</title>
        <authorList>
            <person name="Liao K."/>
            <person name="Zhang X."/>
        </authorList>
    </citation>
    <scope>NUCLEOTIDE SEQUENCE [LARGE SCALE GENOMIC DNA]</scope>
    <source>
        <strain evidence="1 2">YT10-10-1</strain>
    </source>
</reference>
<organism evidence="1 2">
    <name type="scientific">Xanthomonas sacchari</name>
    <dbReference type="NCBI Taxonomy" id="56458"/>
    <lineage>
        <taxon>Bacteria</taxon>
        <taxon>Pseudomonadati</taxon>
        <taxon>Pseudomonadota</taxon>
        <taxon>Gammaproteobacteria</taxon>
        <taxon>Lysobacterales</taxon>
        <taxon>Lysobacteraceae</taxon>
        <taxon>Xanthomonas</taxon>
    </lineage>
</organism>
<keyword evidence="2" id="KW-1185">Reference proteome</keyword>
<sequence>MSSAHRLLILLLLAVGLVGCDKVRKSDSPATAVAITPKPVVIVKRIYVPIPPEMTRPEPVAEGPIAQCFDVAAQRRAALERANAKLSKAAAIQGTEVKP</sequence>
<evidence type="ECO:0008006" key="3">
    <source>
        <dbReference type="Google" id="ProtNLM"/>
    </source>
</evidence>
<dbReference type="RefSeq" id="WP_267082248.1">
    <property type="nucleotide sequence ID" value="NZ_CP099530.1"/>
</dbReference>
<proteinExistence type="predicted"/>